<reference evidence="2 3" key="1">
    <citation type="journal article" date="2018" name="Front. Plant Sci.">
        <title>Red Clover (Trifolium pratense) and Zigzag Clover (T. medium) - A Picture of Genomic Similarities and Differences.</title>
        <authorList>
            <person name="Dluhosova J."/>
            <person name="Istvanek J."/>
            <person name="Nedelnik J."/>
            <person name="Repkova J."/>
        </authorList>
    </citation>
    <scope>NUCLEOTIDE SEQUENCE [LARGE SCALE GENOMIC DNA]</scope>
    <source>
        <strain evidence="3">cv. 10/8</strain>
        <tissue evidence="2">Leaf</tissue>
    </source>
</reference>
<sequence length="86" mass="9324">DSCWFVGSVGHPESSLGRYNTSTQGSESEQMKDHGDLEHCKNVSVLVEKIADELGHDEGEVEGYLPRIATDLHADSSTSQSFAAWG</sequence>
<organism evidence="2 3">
    <name type="scientific">Trifolium medium</name>
    <dbReference type="NCBI Taxonomy" id="97028"/>
    <lineage>
        <taxon>Eukaryota</taxon>
        <taxon>Viridiplantae</taxon>
        <taxon>Streptophyta</taxon>
        <taxon>Embryophyta</taxon>
        <taxon>Tracheophyta</taxon>
        <taxon>Spermatophyta</taxon>
        <taxon>Magnoliopsida</taxon>
        <taxon>eudicotyledons</taxon>
        <taxon>Gunneridae</taxon>
        <taxon>Pentapetalae</taxon>
        <taxon>rosids</taxon>
        <taxon>fabids</taxon>
        <taxon>Fabales</taxon>
        <taxon>Fabaceae</taxon>
        <taxon>Papilionoideae</taxon>
        <taxon>50 kb inversion clade</taxon>
        <taxon>NPAAA clade</taxon>
        <taxon>Hologalegina</taxon>
        <taxon>IRL clade</taxon>
        <taxon>Trifolieae</taxon>
        <taxon>Trifolium</taxon>
    </lineage>
</organism>
<evidence type="ECO:0000313" key="2">
    <source>
        <dbReference type="EMBL" id="MCI34173.1"/>
    </source>
</evidence>
<proteinExistence type="predicted"/>
<dbReference type="Proteomes" id="UP000265520">
    <property type="component" value="Unassembled WGS sequence"/>
</dbReference>
<protein>
    <submittedName>
        <fullName evidence="2">Uncharacterized protein</fullName>
    </submittedName>
</protein>
<comment type="caution">
    <text evidence="2">The sequence shown here is derived from an EMBL/GenBank/DDBJ whole genome shotgun (WGS) entry which is preliminary data.</text>
</comment>
<dbReference type="AlphaFoldDB" id="A0A392RC19"/>
<feature type="compositionally biased region" description="Polar residues" evidence="1">
    <location>
        <begin position="17"/>
        <end position="28"/>
    </location>
</feature>
<name>A0A392RC19_9FABA</name>
<keyword evidence="3" id="KW-1185">Reference proteome</keyword>
<feature type="non-terminal residue" evidence="2">
    <location>
        <position position="1"/>
    </location>
</feature>
<evidence type="ECO:0000313" key="3">
    <source>
        <dbReference type="Proteomes" id="UP000265520"/>
    </source>
</evidence>
<accession>A0A392RC19</accession>
<feature type="region of interest" description="Disordered" evidence="1">
    <location>
        <begin position="1"/>
        <end position="35"/>
    </location>
</feature>
<evidence type="ECO:0000256" key="1">
    <source>
        <dbReference type="SAM" id="MobiDB-lite"/>
    </source>
</evidence>
<dbReference type="EMBL" id="LXQA010211328">
    <property type="protein sequence ID" value="MCI34173.1"/>
    <property type="molecule type" value="Genomic_DNA"/>
</dbReference>